<dbReference type="PRINTS" id="PR00719">
    <property type="entry name" value="LMWPTPASE"/>
</dbReference>
<evidence type="ECO:0000256" key="5">
    <source>
        <dbReference type="ARBA" id="ARBA00051722"/>
    </source>
</evidence>
<dbReference type="EMBL" id="DSOK01000270">
    <property type="protein sequence ID" value="HEN15705.1"/>
    <property type="molecule type" value="Genomic_DNA"/>
</dbReference>
<evidence type="ECO:0000256" key="6">
    <source>
        <dbReference type="PIRSR" id="PIRSR617867-1"/>
    </source>
</evidence>
<dbReference type="EC" id="3.1.3.48" evidence="2"/>
<dbReference type="Pfam" id="PF01451">
    <property type="entry name" value="LMWPc"/>
    <property type="match status" value="1"/>
</dbReference>
<keyword evidence="4" id="KW-0904">Protein phosphatase</keyword>
<comment type="similarity">
    <text evidence="1">Belongs to the low molecular weight phosphotyrosine protein phosphatase family.</text>
</comment>
<dbReference type="PANTHER" id="PTHR11717:SF31">
    <property type="entry name" value="LOW MOLECULAR WEIGHT PROTEIN-TYROSINE-PHOSPHATASE ETP-RELATED"/>
    <property type="match status" value="1"/>
</dbReference>
<proteinExistence type="inferred from homology"/>
<dbReference type="InterPro" id="IPR050438">
    <property type="entry name" value="LMW_PTPase"/>
</dbReference>
<evidence type="ECO:0000256" key="4">
    <source>
        <dbReference type="ARBA" id="ARBA00022912"/>
    </source>
</evidence>
<dbReference type="InterPro" id="IPR036196">
    <property type="entry name" value="Ptyr_pPase_sf"/>
</dbReference>
<feature type="active site" description="Proton donor" evidence="6">
    <location>
        <position position="336"/>
    </location>
</feature>
<evidence type="ECO:0000313" key="8">
    <source>
        <dbReference type="EMBL" id="HEN15705.1"/>
    </source>
</evidence>
<dbReference type="InterPro" id="IPR006070">
    <property type="entry name" value="Sua5-like_dom"/>
</dbReference>
<comment type="caution">
    <text evidence="8">The sequence shown here is derived from an EMBL/GenBank/DDBJ whole genome shotgun (WGS) entry which is preliminary data.</text>
</comment>
<dbReference type="GO" id="GO:0003725">
    <property type="term" value="F:double-stranded RNA binding"/>
    <property type="evidence" value="ECO:0007669"/>
    <property type="project" value="InterPro"/>
</dbReference>
<dbReference type="Pfam" id="PF01300">
    <property type="entry name" value="Sua5_yciO_yrdC"/>
    <property type="match status" value="1"/>
</dbReference>
<dbReference type="SMART" id="SM00226">
    <property type="entry name" value="LMWPc"/>
    <property type="match status" value="1"/>
</dbReference>
<dbReference type="InterPro" id="IPR017945">
    <property type="entry name" value="DHBP_synth_RibB-like_a/b_dom"/>
</dbReference>
<dbReference type="InterPro" id="IPR017867">
    <property type="entry name" value="Tyr_phospatase_low_mol_wt"/>
</dbReference>
<evidence type="ECO:0000259" key="7">
    <source>
        <dbReference type="PROSITE" id="PS51163"/>
    </source>
</evidence>
<feature type="active site" evidence="6">
    <location>
        <position position="225"/>
    </location>
</feature>
<evidence type="ECO:0000256" key="1">
    <source>
        <dbReference type="ARBA" id="ARBA00011063"/>
    </source>
</evidence>
<dbReference type="CDD" id="cd16344">
    <property type="entry name" value="LMWPAP"/>
    <property type="match status" value="1"/>
</dbReference>
<dbReference type="PROSITE" id="PS51163">
    <property type="entry name" value="YRDC"/>
    <property type="match status" value="1"/>
</dbReference>
<comment type="catalytic activity">
    <reaction evidence="5">
        <text>O-phospho-L-tyrosyl-[protein] + H2O = L-tyrosyl-[protein] + phosphate</text>
        <dbReference type="Rhea" id="RHEA:10684"/>
        <dbReference type="Rhea" id="RHEA-COMP:10136"/>
        <dbReference type="Rhea" id="RHEA-COMP:20101"/>
        <dbReference type="ChEBI" id="CHEBI:15377"/>
        <dbReference type="ChEBI" id="CHEBI:43474"/>
        <dbReference type="ChEBI" id="CHEBI:46858"/>
        <dbReference type="ChEBI" id="CHEBI:61978"/>
        <dbReference type="EC" id="3.1.3.48"/>
    </reaction>
</comment>
<sequence length="364" mass="40201">MPEVIDIRRADDPRDVIHRLCEQLSAGRLIALPTETQYTVCGSALSVEAAARLQAVPDPQPRELIMKSAEEARDYWGTVPAVSLKLSRRCWPGPVVLSLQRELLGGLFERLPQPVRELGSRILFRAPAHPLWQEVQRLAPAPLLALGDAVEGPLRRTVDNLLSATGGLADLVIDDGPCRYGEFTTVVEIDRNSWQIGRAGVVSERNISRLASEVYLFVCTGNTCRSPMAEALFRKLLSARLQCSEEELVDRGYIVASAGLSAAVGAPASPEAVALLADEGVDLREHESQPLTERLLNQADHVYTMTRQHRQAILSERPDLQDRVQLLARDGTDISDPIGGPRETYAACRDEIERHLQTLVERML</sequence>
<organism evidence="8">
    <name type="scientific">Schlesneria paludicola</name>
    <dbReference type="NCBI Taxonomy" id="360056"/>
    <lineage>
        <taxon>Bacteria</taxon>
        <taxon>Pseudomonadati</taxon>
        <taxon>Planctomycetota</taxon>
        <taxon>Planctomycetia</taxon>
        <taxon>Planctomycetales</taxon>
        <taxon>Planctomycetaceae</taxon>
        <taxon>Schlesneria</taxon>
    </lineage>
</organism>
<reference evidence="8" key="1">
    <citation type="journal article" date="2020" name="mSystems">
        <title>Genome- and Community-Level Interaction Insights into Carbon Utilization and Element Cycling Functions of Hydrothermarchaeota in Hydrothermal Sediment.</title>
        <authorList>
            <person name="Zhou Z."/>
            <person name="Liu Y."/>
            <person name="Xu W."/>
            <person name="Pan J."/>
            <person name="Luo Z.H."/>
            <person name="Li M."/>
        </authorList>
    </citation>
    <scope>NUCLEOTIDE SEQUENCE [LARGE SCALE GENOMIC DNA]</scope>
    <source>
        <strain evidence="8">SpSt-339</strain>
    </source>
</reference>
<dbReference type="AlphaFoldDB" id="A0A7C2JZG9"/>
<dbReference type="Gene3D" id="3.40.50.2300">
    <property type="match status" value="1"/>
</dbReference>
<dbReference type="SUPFAM" id="SSF52788">
    <property type="entry name" value="Phosphotyrosine protein phosphatases I"/>
    <property type="match status" value="1"/>
</dbReference>
<accession>A0A7C2JZG9</accession>
<name>A0A7C2JZG9_9PLAN</name>
<evidence type="ECO:0000256" key="3">
    <source>
        <dbReference type="ARBA" id="ARBA00022801"/>
    </source>
</evidence>
<dbReference type="Gene3D" id="3.90.870.10">
    <property type="entry name" value="DHBP synthase"/>
    <property type="match status" value="1"/>
</dbReference>
<dbReference type="PANTHER" id="PTHR11717">
    <property type="entry name" value="LOW MOLECULAR WEIGHT PROTEIN TYROSINE PHOSPHATASE"/>
    <property type="match status" value="1"/>
</dbReference>
<protein>
    <recommendedName>
        <fullName evidence="2">protein-tyrosine-phosphatase</fullName>
        <ecNumber evidence="2">3.1.3.48</ecNumber>
    </recommendedName>
</protein>
<keyword evidence="3" id="KW-0378">Hydrolase</keyword>
<feature type="active site" description="Nucleophile" evidence="6">
    <location>
        <position position="219"/>
    </location>
</feature>
<dbReference type="SUPFAM" id="SSF55821">
    <property type="entry name" value="YrdC/RibB"/>
    <property type="match status" value="1"/>
</dbReference>
<feature type="domain" description="YrdC-like" evidence="7">
    <location>
        <begin position="14"/>
        <end position="202"/>
    </location>
</feature>
<dbReference type="GO" id="GO:0004725">
    <property type="term" value="F:protein tyrosine phosphatase activity"/>
    <property type="evidence" value="ECO:0007669"/>
    <property type="project" value="UniProtKB-EC"/>
</dbReference>
<dbReference type="InterPro" id="IPR023485">
    <property type="entry name" value="Ptyr_pPase"/>
</dbReference>
<gene>
    <name evidence="8" type="ORF">ENQ76_09595</name>
</gene>
<evidence type="ECO:0000256" key="2">
    <source>
        <dbReference type="ARBA" id="ARBA00013064"/>
    </source>
</evidence>